<feature type="domain" description="NAD-dependent epimerase/dehydratase" evidence="1">
    <location>
        <begin position="3"/>
        <end position="215"/>
    </location>
</feature>
<organism evidence="2 3">
    <name type="scientific">Facklamia lactis</name>
    <dbReference type="NCBI Taxonomy" id="2749967"/>
    <lineage>
        <taxon>Bacteria</taxon>
        <taxon>Bacillati</taxon>
        <taxon>Bacillota</taxon>
        <taxon>Bacilli</taxon>
        <taxon>Lactobacillales</taxon>
        <taxon>Aerococcaceae</taxon>
        <taxon>Facklamia</taxon>
    </lineage>
</organism>
<reference evidence="2 3" key="1">
    <citation type="submission" date="2020-07" db="EMBL/GenBank/DDBJ databases">
        <title>Facklamia lactis sp. nov., isolated from raw milk.</title>
        <authorList>
            <person name="Doll E.V."/>
            <person name="Huptas C."/>
            <person name="Staib L."/>
            <person name="Wenning M."/>
            <person name="Scherer S."/>
        </authorList>
    </citation>
    <scope>NUCLEOTIDE SEQUENCE [LARGE SCALE GENOMIC DNA]</scope>
    <source>
        <strain evidence="2 3">DSM 111018</strain>
    </source>
</reference>
<name>A0ABS0LPU8_9LACT</name>
<sequence>MKILVLGGTNFFGKKAVQLLLDHGHQVTIATRGNKKNPFVGRTSHILLDVEQEDHSGWKEVQAQRWDAVFNNICYTREEAERMLEVLRGLTDRVYFTSSMAVYGDQIGGFHEEDFDPMTYIIDPTIEITYGEGKRQVESVLFKQNDFKVTAFRFPIVLDDDDYTQRLHHYIDKALKNEVIEVYNLDAHVNYIKGTMAADFIVWAIENAIEGILNISSNQSVPFSQIISWLEEAVGHQLQVVVKDEIDYAPLSTRHDQYVVPDKAENLGFQINPLAEWMPDLMKRLTKERSR</sequence>
<dbReference type="InterPro" id="IPR036291">
    <property type="entry name" value="NAD(P)-bd_dom_sf"/>
</dbReference>
<comment type="caution">
    <text evidence="2">The sequence shown here is derived from an EMBL/GenBank/DDBJ whole genome shotgun (WGS) entry which is preliminary data.</text>
</comment>
<dbReference type="PANTHER" id="PTHR48079">
    <property type="entry name" value="PROTEIN YEEZ"/>
    <property type="match status" value="1"/>
</dbReference>
<dbReference type="RefSeq" id="WP_197115087.1">
    <property type="nucleotide sequence ID" value="NZ_JACBXQ010000002.1"/>
</dbReference>
<dbReference type="Pfam" id="PF01370">
    <property type="entry name" value="Epimerase"/>
    <property type="match status" value="1"/>
</dbReference>
<dbReference type="Proteomes" id="UP000721415">
    <property type="component" value="Unassembled WGS sequence"/>
</dbReference>
<accession>A0ABS0LPU8</accession>
<dbReference type="Gene3D" id="3.40.50.720">
    <property type="entry name" value="NAD(P)-binding Rossmann-like Domain"/>
    <property type="match status" value="1"/>
</dbReference>
<dbReference type="SUPFAM" id="SSF51735">
    <property type="entry name" value="NAD(P)-binding Rossmann-fold domains"/>
    <property type="match status" value="1"/>
</dbReference>
<gene>
    <name evidence="2" type="ORF">HZY91_04605</name>
</gene>
<dbReference type="InterPro" id="IPR051783">
    <property type="entry name" value="NAD(P)-dependent_oxidoreduct"/>
</dbReference>
<protein>
    <submittedName>
        <fullName evidence="2">NAD-dependent epimerase/dehydratase family protein</fullName>
    </submittedName>
</protein>
<evidence type="ECO:0000313" key="2">
    <source>
        <dbReference type="EMBL" id="MBG9986173.1"/>
    </source>
</evidence>
<dbReference type="PANTHER" id="PTHR48079:SF6">
    <property type="entry name" value="NAD(P)-BINDING DOMAIN-CONTAINING PROTEIN-RELATED"/>
    <property type="match status" value="1"/>
</dbReference>
<dbReference type="InterPro" id="IPR001509">
    <property type="entry name" value="Epimerase_deHydtase"/>
</dbReference>
<dbReference type="EMBL" id="JACBXQ010000002">
    <property type="protein sequence ID" value="MBG9986173.1"/>
    <property type="molecule type" value="Genomic_DNA"/>
</dbReference>
<evidence type="ECO:0000313" key="3">
    <source>
        <dbReference type="Proteomes" id="UP000721415"/>
    </source>
</evidence>
<evidence type="ECO:0000259" key="1">
    <source>
        <dbReference type="Pfam" id="PF01370"/>
    </source>
</evidence>
<keyword evidence="3" id="KW-1185">Reference proteome</keyword>
<proteinExistence type="predicted"/>